<gene>
    <name evidence="2" type="ORF">ACHAWO_007799</name>
</gene>
<accession>A0ABD3QPQ1</accession>
<dbReference type="Gene3D" id="3.40.50.1110">
    <property type="entry name" value="SGNH hydrolase"/>
    <property type="match status" value="1"/>
</dbReference>
<keyword evidence="3" id="KW-1185">Reference proteome</keyword>
<dbReference type="InterPro" id="IPR036514">
    <property type="entry name" value="SGNH_hydro_sf"/>
</dbReference>
<organism evidence="2 3">
    <name type="scientific">Cyclotella atomus</name>
    <dbReference type="NCBI Taxonomy" id="382360"/>
    <lineage>
        <taxon>Eukaryota</taxon>
        <taxon>Sar</taxon>
        <taxon>Stramenopiles</taxon>
        <taxon>Ochrophyta</taxon>
        <taxon>Bacillariophyta</taxon>
        <taxon>Coscinodiscophyceae</taxon>
        <taxon>Thalassiosirophycidae</taxon>
        <taxon>Stephanodiscales</taxon>
        <taxon>Stephanodiscaceae</taxon>
        <taxon>Cyclotella</taxon>
    </lineage>
</organism>
<feature type="region of interest" description="Disordered" evidence="1">
    <location>
        <begin position="1"/>
        <end position="36"/>
    </location>
</feature>
<dbReference type="AlphaFoldDB" id="A0ABD3QPQ1"/>
<dbReference type="EMBL" id="JALLPJ020000108">
    <property type="protein sequence ID" value="KAL3802159.1"/>
    <property type="molecule type" value="Genomic_DNA"/>
</dbReference>
<evidence type="ECO:0000256" key="1">
    <source>
        <dbReference type="SAM" id="MobiDB-lite"/>
    </source>
</evidence>
<dbReference type="Proteomes" id="UP001530400">
    <property type="component" value="Unassembled WGS sequence"/>
</dbReference>
<evidence type="ECO:0000313" key="3">
    <source>
        <dbReference type="Proteomes" id="UP001530400"/>
    </source>
</evidence>
<reference evidence="2 3" key="1">
    <citation type="submission" date="2024-10" db="EMBL/GenBank/DDBJ databases">
        <title>Updated reference genomes for cyclostephanoid diatoms.</title>
        <authorList>
            <person name="Roberts W.R."/>
            <person name="Alverson A.J."/>
        </authorList>
    </citation>
    <scope>NUCLEOTIDE SEQUENCE [LARGE SCALE GENOMIC DNA]</scope>
    <source>
        <strain evidence="2 3">AJA010-31</strain>
    </source>
</reference>
<sequence>MKLRERSSPRKTEHLSPIRLPSPSALSEPNGNHEKLHTSRSNAFRWSHTKLILMALCALVFLQSATKTTQHLHARLDSIDNKKYNPNPFALAPGELPGYTGWARPEQTLAGYFHIESSSHPAGDTKYHSIIQSGDKFSFMITCTHDENTTYVCPSSGTLFYVRAYGPSVITGTIMDHFNSSYSIELYPIDVGEYTLEVVVTFSDPLELHEFPLGWNKTADEEEEPGYEGNLIQGFPISILVQGGKLTEQDDKTKNWCNLTQLSEQSSTSSLISGHWQVIDHVGRSGHQPLTPDDTHVSLDGYRMGLNSIGVRMQYEYEDCELMHIRDIIGNEQTGHVMDRCLHHLGYLDEQTISRAGSANVSSPDYFNGVNVIFIGDSVMKLEMGFFIKLLGGSGIVDGSRAINITFIETNGGIQSTLPGIISTLNSVEATDNSSGAGSELPNKRVIMFNSGLHDIDILCSSKRKHTRNETAVESFVSCADLYQNTMKEFVEFINTYPAEIKVFRTTTAGWPKYGNYGFQWPASEIQPQSRSTHMVHYFNKIAIETIQKYGSSILVTDGYWITLPRPDHTQTSEQNQVGKHLVHPGYEVLSVLARKWIMLLIWGLCEDVIQ</sequence>
<feature type="compositionally biased region" description="Basic and acidic residues" evidence="1">
    <location>
        <begin position="1"/>
        <end position="16"/>
    </location>
</feature>
<proteinExistence type="predicted"/>
<evidence type="ECO:0000313" key="2">
    <source>
        <dbReference type="EMBL" id="KAL3802159.1"/>
    </source>
</evidence>
<protein>
    <submittedName>
        <fullName evidence="2">Uncharacterized protein</fullName>
    </submittedName>
</protein>
<name>A0ABD3QPQ1_9STRA</name>
<comment type="caution">
    <text evidence="2">The sequence shown here is derived from an EMBL/GenBank/DDBJ whole genome shotgun (WGS) entry which is preliminary data.</text>
</comment>